<dbReference type="EMBL" id="KV425970">
    <property type="protein sequence ID" value="KZV94571.1"/>
    <property type="molecule type" value="Genomic_DNA"/>
</dbReference>
<dbReference type="AlphaFoldDB" id="A0A165JAJ3"/>
<name>A0A165JAJ3_EXIGL</name>
<protein>
    <recommendedName>
        <fullName evidence="3">CCZ1/INTU/HSP4 first Longin domain-containing protein</fullName>
    </recommendedName>
</protein>
<dbReference type="GO" id="GO:0016192">
    <property type="term" value="P:vesicle-mediated transport"/>
    <property type="evidence" value="ECO:0007669"/>
    <property type="project" value="InterPro"/>
</dbReference>
<proteinExistence type="inferred from homology"/>
<feature type="compositionally biased region" description="Low complexity" evidence="2">
    <location>
        <begin position="430"/>
        <end position="442"/>
    </location>
</feature>
<dbReference type="InterPro" id="IPR043987">
    <property type="entry name" value="CCZ1/INTU/HSP4_longin_1"/>
</dbReference>
<evidence type="ECO:0000259" key="3">
    <source>
        <dbReference type="Pfam" id="PF19031"/>
    </source>
</evidence>
<dbReference type="GO" id="GO:0035658">
    <property type="term" value="C:Mon1-Ccz1 complex"/>
    <property type="evidence" value="ECO:0007669"/>
    <property type="project" value="InterPro"/>
</dbReference>
<evidence type="ECO:0000313" key="5">
    <source>
        <dbReference type="Proteomes" id="UP000077266"/>
    </source>
</evidence>
<dbReference type="Pfam" id="PF19031">
    <property type="entry name" value="Intu_longin_1"/>
    <property type="match status" value="1"/>
</dbReference>
<organism evidence="4 5">
    <name type="scientific">Exidia glandulosa HHB12029</name>
    <dbReference type="NCBI Taxonomy" id="1314781"/>
    <lineage>
        <taxon>Eukaryota</taxon>
        <taxon>Fungi</taxon>
        <taxon>Dikarya</taxon>
        <taxon>Basidiomycota</taxon>
        <taxon>Agaricomycotina</taxon>
        <taxon>Agaricomycetes</taxon>
        <taxon>Auriculariales</taxon>
        <taxon>Exidiaceae</taxon>
        <taxon>Exidia</taxon>
    </lineage>
</organism>
<dbReference type="PANTHER" id="PTHR13056">
    <property type="entry name" value="VACUOLAR FUSION PROTEIN CCZ1 HOMOLOG-RELATED"/>
    <property type="match status" value="1"/>
</dbReference>
<dbReference type="PANTHER" id="PTHR13056:SF0">
    <property type="entry name" value="VACUOLAR FUSION PROTEIN CCZ1 HOMOLOG-RELATED"/>
    <property type="match status" value="1"/>
</dbReference>
<feature type="region of interest" description="Disordered" evidence="2">
    <location>
        <begin position="107"/>
        <end position="136"/>
    </location>
</feature>
<keyword evidence="5" id="KW-1185">Reference proteome</keyword>
<comment type="similarity">
    <text evidence="1">Belongs to the CCZ1 family.</text>
</comment>
<feature type="compositionally biased region" description="Low complexity" evidence="2">
    <location>
        <begin position="411"/>
        <end position="421"/>
    </location>
</feature>
<evidence type="ECO:0000313" key="4">
    <source>
        <dbReference type="EMBL" id="KZV94571.1"/>
    </source>
</evidence>
<evidence type="ECO:0000256" key="2">
    <source>
        <dbReference type="SAM" id="MobiDB-lite"/>
    </source>
</evidence>
<sequence>MNRVAASLSYLVIYNATLTAPENTADDDEDAQENAQILFYTASERAVSRDRMLRQVGLARALVNFTETFAGGAMCENVHAQGKRLVMLQPEPDFWLHASVAVAKTPRPAPLKSKAGESSSSSPQSPPMQHHEHSVHDAALRAHLLRGYEDFKLLHGTFASILAQPNGRQTLERQLERFFTVWAWKWDVESSETLREHLGLPTHPQSKILSPLVEEYCSELPEGDCAVVVTSTNVIPNPSTSTAPLPHSLIRHLISLSPAPTPVAVPTRALQTRRSRLNSKPHNAAKGGTLGFLTNTLHMPSVSMGSMDMTKWNWSGYLTFGARGSTIAAASAEKTTTPDKAATAPPATTLPTTDSSTAPVVPSGLRVQVEAEVDSKSLLDALGDDPPSEAPADEEASDATPITLPDTNTDAASPESSSAAEPESDQHPSPAVAAPDPPLAVTTPALDTTVAEQPRIPDQQIVDSPIQTMLPPPPPQIEFSSFTAFLPASAQLVKRKVYFLSTDGFTAAVVRPLRTETPFERTDDSNVADLVPRTVKLLHDLRAAIDREPTQSQSPPPPTSKTLPTKHLLTLRDGTTMEGSSGFNLTSPYFFDCERTLDVDAESEEIFSRTTNPARWFVLHRGDGAVSGDGDRGDLLYLEDARKEASLIDVADEVATVRRRYAM</sequence>
<accession>A0A165JAJ3</accession>
<feature type="region of interest" description="Disordered" evidence="2">
    <location>
        <begin position="546"/>
        <end position="565"/>
    </location>
</feature>
<gene>
    <name evidence="4" type="ORF">EXIGLDRAFT_834893</name>
</gene>
<feature type="region of interest" description="Disordered" evidence="2">
    <location>
        <begin position="379"/>
        <end position="442"/>
    </location>
</feature>
<feature type="domain" description="CCZ1/INTU/HSP4 first Longin" evidence="3">
    <location>
        <begin position="26"/>
        <end position="156"/>
    </location>
</feature>
<dbReference type="Proteomes" id="UP000077266">
    <property type="component" value="Unassembled WGS sequence"/>
</dbReference>
<dbReference type="STRING" id="1314781.A0A165JAJ3"/>
<evidence type="ECO:0000256" key="1">
    <source>
        <dbReference type="ARBA" id="ARBA00005352"/>
    </source>
</evidence>
<reference evidence="4 5" key="1">
    <citation type="journal article" date="2016" name="Mol. Biol. Evol.">
        <title>Comparative Genomics of Early-Diverging Mushroom-Forming Fungi Provides Insights into the Origins of Lignocellulose Decay Capabilities.</title>
        <authorList>
            <person name="Nagy L.G."/>
            <person name="Riley R."/>
            <person name="Tritt A."/>
            <person name="Adam C."/>
            <person name="Daum C."/>
            <person name="Floudas D."/>
            <person name="Sun H."/>
            <person name="Yadav J.S."/>
            <person name="Pangilinan J."/>
            <person name="Larsson K.H."/>
            <person name="Matsuura K."/>
            <person name="Barry K."/>
            <person name="Labutti K."/>
            <person name="Kuo R."/>
            <person name="Ohm R.A."/>
            <person name="Bhattacharya S.S."/>
            <person name="Shirouzu T."/>
            <person name="Yoshinaga Y."/>
            <person name="Martin F.M."/>
            <person name="Grigoriev I.V."/>
            <person name="Hibbett D.S."/>
        </authorList>
    </citation>
    <scope>NUCLEOTIDE SEQUENCE [LARGE SCALE GENOMIC DNA]</scope>
    <source>
        <strain evidence="4 5">HHB12029</strain>
    </source>
</reference>
<dbReference type="InParanoid" id="A0A165JAJ3"/>
<dbReference type="OrthoDB" id="240546at2759"/>
<feature type="compositionally biased region" description="Low complexity" evidence="2">
    <location>
        <begin position="334"/>
        <end position="359"/>
    </location>
</feature>
<dbReference type="InterPro" id="IPR013176">
    <property type="entry name" value="Ccz1"/>
</dbReference>
<feature type="region of interest" description="Disordered" evidence="2">
    <location>
        <begin position="331"/>
        <end position="361"/>
    </location>
</feature>
<feature type="compositionally biased region" description="Acidic residues" evidence="2">
    <location>
        <begin position="382"/>
        <end position="397"/>
    </location>
</feature>